<keyword evidence="1" id="KW-1185">Reference proteome</keyword>
<proteinExistence type="predicted"/>
<dbReference type="AlphaFoldDB" id="A0A1I7X3C0"/>
<accession>A0A1I7X3C0</accession>
<name>A0A1I7X3C0_HETBA</name>
<sequence length="22" mass="2638">MLITPHLIWYTDFYITIITGIL</sequence>
<evidence type="ECO:0000313" key="2">
    <source>
        <dbReference type="WBParaSite" id="Hba_11968"/>
    </source>
</evidence>
<dbReference type="WBParaSite" id="Hba_11968">
    <property type="protein sequence ID" value="Hba_11968"/>
    <property type="gene ID" value="Hba_11968"/>
</dbReference>
<dbReference type="Proteomes" id="UP000095283">
    <property type="component" value="Unplaced"/>
</dbReference>
<evidence type="ECO:0000313" key="1">
    <source>
        <dbReference type="Proteomes" id="UP000095283"/>
    </source>
</evidence>
<reference evidence="2" key="1">
    <citation type="submission" date="2016-11" db="UniProtKB">
        <authorList>
            <consortium name="WormBaseParasite"/>
        </authorList>
    </citation>
    <scope>IDENTIFICATION</scope>
</reference>
<organism evidence="1 2">
    <name type="scientific">Heterorhabditis bacteriophora</name>
    <name type="common">Entomopathogenic nematode worm</name>
    <dbReference type="NCBI Taxonomy" id="37862"/>
    <lineage>
        <taxon>Eukaryota</taxon>
        <taxon>Metazoa</taxon>
        <taxon>Ecdysozoa</taxon>
        <taxon>Nematoda</taxon>
        <taxon>Chromadorea</taxon>
        <taxon>Rhabditida</taxon>
        <taxon>Rhabditina</taxon>
        <taxon>Rhabditomorpha</taxon>
        <taxon>Strongyloidea</taxon>
        <taxon>Heterorhabditidae</taxon>
        <taxon>Heterorhabditis</taxon>
    </lineage>
</organism>
<protein>
    <submittedName>
        <fullName evidence="2">NADH dehydrogenase subunit 1</fullName>
    </submittedName>
</protein>